<dbReference type="AlphaFoldDB" id="A0A6G4XES6"/>
<dbReference type="Pfam" id="PF14317">
    <property type="entry name" value="YcxB"/>
    <property type="match status" value="1"/>
</dbReference>
<proteinExistence type="predicted"/>
<dbReference type="InterPro" id="IPR025588">
    <property type="entry name" value="YcxB-like_C"/>
</dbReference>
<keyword evidence="4" id="KW-1185">Reference proteome</keyword>
<organism evidence="3 4">
    <name type="scientific">Streptomyces mesophilus</name>
    <dbReference type="NCBI Taxonomy" id="1775132"/>
    <lineage>
        <taxon>Bacteria</taxon>
        <taxon>Bacillati</taxon>
        <taxon>Actinomycetota</taxon>
        <taxon>Actinomycetes</taxon>
        <taxon>Kitasatosporales</taxon>
        <taxon>Streptomycetaceae</taxon>
        <taxon>Streptomyces</taxon>
    </lineage>
</organism>
<keyword evidence="1" id="KW-0472">Membrane</keyword>
<evidence type="ECO:0000313" key="3">
    <source>
        <dbReference type="EMBL" id="NGO75151.1"/>
    </source>
</evidence>
<feature type="domain" description="YcxB-like C-terminal" evidence="2">
    <location>
        <begin position="102"/>
        <end position="165"/>
    </location>
</feature>
<accession>A0A6G4XES6</accession>
<sequence>MTDQGRDTAVGAVELAYRPRRGDIVAGIAVRDRKRGLVFVRWGFALLFAVLGVGTLVAYESSAVSAGLAFLCAALIWALPHLQAHQVIRAVQWQGEYRTKVSADGITTASDHCVLTQFWTTFRGYRETRDHFVLLSRDRNILCVEVLPKRALSAPHDADRVRALLDRHSTRV</sequence>
<name>A0A6G4XES6_9ACTN</name>
<dbReference type="RefSeq" id="WP_165330669.1">
    <property type="nucleotide sequence ID" value="NZ_JAAKZW010000010.1"/>
</dbReference>
<feature type="transmembrane region" description="Helical" evidence="1">
    <location>
        <begin position="63"/>
        <end position="79"/>
    </location>
</feature>
<evidence type="ECO:0000313" key="4">
    <source>
        <dbReference type="Proteomes" id="UP000481109"/>
    </source>
</evidence>
<gene>
    <name evidence="3" type="ORF">G6045_05560</name>
</gene>
<dbReference type="EMBL" id="JAAKZW010000010">
    <property type="protein sequence ID" value="NGO75151.1"/>
    <property type="molecule type" value="Genomic_DNA"/>
</dbReference>
<evidence type="ECO:0000259" key="2">
    <source>
        <dbReference type="Pfam" id="PF14317"/>
    </source>
</evidence>
<evidence type="ECO:0000256" key="1">
    <source>
        <dbReference type="SAM" id="Phobius"/>
    </source>
</evidence>
<dbReference type="Proteomes" id="UP000481109">
    <property type="component" value="Unassembled WGS sequence"/>
</dbReference>
<reference evidence="3 4" key="1">
    <citation type="submission" date="2020-02" db="EMBL/GenBank/DDBJ databases">
        <title>Whole-genome analyses of novel actinobacteria.</title>
        <authorList>
            <person name="Sahin N."/>
            <person name="Tokatli A."/>
        </authorList>
    </citation>
    <scope>NUCLEOTIDE SEQUENCE [LARGE SCALE GENOMIC DNA]</scope>
    <source>
        <strain evidence="3 4">YC504</strain>
    </source>
</reference>
<comment type="caution">
    <text evidence="3">The sequence shown here is derived from an EMBL/GenBank/DDBJ whole genome shotgun (WGS) entry which is preliminary data.</text>
</comment>
<feature type="transmembrane region" description="Helical" evidence="1">
    <location>
        <begin position="38"/>
        <end position="57"/>
    </location>
</feature>
<protein>
    <submittedName>
        <fullName evidence="3">YcxB family protein</fullName>
    </submittedName>
</protein>
<keyword evidence="1" id="KW-0812">Transmembrane</keyword>
<keyword evidence="1" id="KW-1133">Transmembrane helix</keyword>